<dbReference type="Proteomes" id="UP000613582">
    <property type="component" value="Unassembled WGS sequence"/>
</dbReference>
<protein>
    <recommendedName>
        <fullName evidence="7">Flagellar L-ring protein</fullName>
    </recommendedName>
    <alternativeName>
        <fullName evidence="7">Basal body L-ring protein</fullName>
    </alternativeName>
</protein>
<evidence type="ECO:0000256" key="7">
    <source>
        <dbReference type="HAMAP-Rule" id="MF_00415"/>
    </source>
</evidence>
<sequence>MMKRNLLGLAVLSLAAAACASGSPAYYPAQAPLTAPGSSYSPLPASYAEPPRDGASATSLWSSGPTSLFGDRRASKLGDIVTVVIELDEEAEFQNSMSAGRANEENFSVDALFGFPEWANGVLPGGATLSPGVDLSRERTASGNGAISRQEKLTLRLAAQVIQVLPNDYLYVVGTQEIRVNHETRQLQVTGLIRPEDITRLNTITYDKIAEARIAYGGVGQLNDAVSRSNGSRILNKVIPF</sequence>
<keyword evidence="5 7" id="KW-0975">Bacterial flagellum</keyword>
<dbReference type="HAMAP" id="MF_00415">
    <property type="entry name" value="FlgH"/>
    <property type="match status" value="1"/>
</dbReference>
<comment type="subcellular location">
    <subcellularLocation>
        <location evidence="7">Cell outer membrane</location>
        <topology evidence="7">Lipid-anchor</topology>
    </subcellularLocation>
    <subcellularLocation>
        <location evidence="7">Bacterial flagellum basal body</location>
    </subcellularLocation>
</comment>
<keyword evidence="9" id="KW-0966">Cell projection</keyword>
<dbReference type="GO" id="GO:0009279">
    <property type="term" value="C:cell outer membrane"/>
    <property type="evidence" value="ECO:0007669"/>
    <property type="project" value="UniProtKB-SubCell"/>
</dbReference>
<evidence type="ECO:0000313" key="9">
    <source>
        <dbReference type="EMBL" id="GGD12346.1"/>
    </source>
</evidence>
<evidence type="ECO:0000256" key="1">
    <source>
        <dbReference type="ARBA" id="ARBA00002591"/>
    </source>
</evidence>
<keyword evidence="10" id="KW-1185">Reference proteome</keyword>
<dbReference type="RefSeq" id="WP_229731456.1">
    <property type="nucleotide sequence ID" value="NZ_BMGH01000001.1"/>
</dbReference>
<dbReference type="EMBL" id="BMGH01000001">
    <property type="protein sequence ID" value="GGD12346.1"/>
    <property type="molecule type" value="Genomic_DNA"/>
</dbReference>
<proteinExistence type="inferred from homology"/>
<organism evidence="9 10">
    <name type="scientific">Aquisalinus flavus</name>
    <dbReference type="NCBI Taxonomy" id="1526572"/>
    <lineage>
        <taxon>Bacteria</taxon>
        <taxon>Pseudomonadati</taxon>
        <taxon>Pseudomonadota</taxon>
        <taxon>Alphaproteobacteria</taxon>
        <taxon>Parvularculales</taxon>
        <taxon>Parvularculaceae</taxon>
        <taxon>Aquisalinus</taxon>
    </lineage>
</organism>
<dbReference type="InterPro" id="IPR000527">
    <property type="entry name" value="Flag_Lring"/>
</dbReference>
<dbReference type="PROSITE" id="PS51257">
    <property type="entry name" value="PROKAR_LIPOPROTEIN"/>
    <property type="match status" value="1"/>
</dbReference>
<accession>A0A8J2V705</accession>
<comment type="caution">
    <text evidence="9">The sequence shown here is derived from an EMBL/GenBank/DDBJ whole genome shotgun (WGS) entry which is preliminary data.</text>
</comment>
<reference evidence="9" key="2">
    <citation type="submission" date="2020-09" db="EMBL/GenBank/DDBJ databases">
        <authorList>
            <person name="Sun Q."/>
            <person name="Zhou Y."/>
        </authorList>
    </citation>
    <scope>NUCLEOTIDE SEQUENCE</scope>
    <source>
        <strain evidence="9">CGMCC 1.12921</strain>
    </source>
</reference>
<keyword evidence="9" id="KW-0282">Flagellum</keyword>
<comment type="similarity">
    <text evidence="2 7">Belongs to the FlgH family.</text>
</comment>
<evidence type="ECO:0000256" key="2">
    <source>
        <dbReference type="ARBA" id="ARBA00006929"/>
    </source>
</evidence>
<evidence type="ECO:0000256" key="6">
    <source>
        <dbReference type="ARBA" id="ARBA00023237"/>
    </source>
</evidence>
<evidence type="ECO:0000313" key="10">
    <source>
        <dbReference type="Proteomes" id="UP000613582"/>
    </source>
</evidence>
<evidence type="ECO:0000256" key="5">
    <source>
        <dbReference type="ARBA" id="ARBA00023143"/>
    </source>
</evidence>
<reference evidence="9" key="1">
    <citation type="journal article" date="2014" name="Int. J. Syst. Evol. Microbiol.">
        <title>Complete genome sequence of Corynebacterium casei LMG S-19264T (=DSM 44701T), isolated from a smear-ripened cheese.</title>
        <authorList>
            <consortium name="US DOE Joint Genome Institute (JGI-PGF)"/>
            <person name="Walter F."/>
            <person name="Albersmeier A."/>
            <person name="Kalinowski J."/>
            <person name="Ruckert C."/>
        </authorList>
    </citation>
    <scope>NUCLEOTIDE SEQUENCE</scope>
    <source>
        <strain evidence="9">CGMCC 1.12921</strain>
    </source>
</reference>
<keyword evidence="4 7" id="KW-0472">Membrane</keyword>
<dbReference type="PANTHER" id="PTHR34933">
    <property type="entry name" value="FLAGELLAR L-RING PROTEIN"/>
    <property type="match status" value="1"/>
</dbReference>
<gene>
    <name evidence="7 9" type="primary">flgH</name>
    <name evidence="9" type="ORF">GCM10011342_21380</name>
</gene>
<dbReference type="PRINTS" id="PR01008">
    <property type="entry name" value="FLGLRINGFLGH"/>
</dbReference>
<dbReference type="Pfam" id="PF02107">
    <property type="entry name" value="FlgH"/>
    <property type="match status" value="1"/>
</dbReference>
<keyword evidence="7" id="KW-0449">Lipoprotein</keyword>
<feature type="signal peptide" evidence="8">
    <location>
        <begin position="1"/>
        <end position="20"/>
    </location>
</feature>
<dbReference type="AlphaFoldDB" id="A0A8J2V705"/>
<feature type="chain" id="PRO_5035230438" description="Flagellar L-ring protein" evidence="8">
    <location>
        <begin position="21"/>
        <end position="241"/>
    </location>
</feature>
<comment type="function">
    <text evidence="1 7">Assembles around the rod to form the L-ring and probably protects the motor/basal body from shearing forces during rotation.</text>
</comment>
<dbReference type="GO" id="GO:0009427">
    <property type="term" value="C:bacterial-type flagellum basal body, distal rod, L ring"/>
    <property type="evidence" value="ECO:0007669"/>
    <property type="project" value="InterPro"/>
</dbReference>
<evidence type="ECO:0000256" key="8">
    <source>
        <dbReference type="SAM" id="SignalP"/>
    </source>
</evidence>
<keyword evidence="6 7" id="KW-0998">Cell outer membrane</keyword>
<dbReference type="GO" id="GO:0003774">
    <property type="term" value="F:cytoskeletal motor activity"/>
    <property type="evidence" value="ECO:0007669"/>
    <property type="project" value="InterPro"/>
</dbReference>
<name>A0A8J2V705_9PROT</name>
<keyword evidence="9" id="KW-0969">Cilium</keyword>
<dbReference type="PANTHER" id="PTHR34933:SF1">
    <property type="entry name" value="FLAGELLAR L-RING PROTEIN"/>
    <property type="match status" value="1"/>
</dbReference>
<comment type="subunit">
    <text evidence="7">The basal body constitutes a major portion of the flagellar organelle and consists of four rings (L,P,S, and M) mounted on a central rod.</text>
</comment>
<evidence type="ECO:0000256" key="3">
    <source>
        <dbReference type="ARBA" id="ARBA00022729"/>
    </source>
</evidence>
<evidence type="ECO:0000256" key="4">
    <source>
        <dbReference type="ARBA" id="ARBA00023136"/>
    </source>
</evidence>
<keyword evidence="3 7" id="KW-0732">Signal</keyword>
<dbReference type="GO" id="GO:0071973">
    <property type="term" value="P:bacterial-type flagellum-dependent cell motility"/>
    <property type="evidence" value="ECO:0007669"/>
    <property type="project" value="InterPro"/>
</dbReference>